<accession>A0ABU7L0Q8</accession>
<comment type="caution">
    <text evidence="1">The sequence shown here is derived from an EMBL/GenBank/DDBJ whole genome shotgun (WGS) entry which is preliminary data.</text>
</comment>
<dbReference type="RefSeq" id="WP_330161305.1">
    <property type="nucleotide sequence ID" value="NZ_BAAAJA010000047.1"/>
</dbReference>
<name>A0ABU7L0Q8_9ACTN</name>
<evidence type="ECO:0000313" key="1">
    <source>
        <dbReference type="EMBL" id="MEE2054462.1"/>
    </source>
</evidence>
<reference evidence="1 2" key="1">
    <citation type="submission" date="2023-07" db="EMBL/GenBank/DDBJ databases">
        <authorList>
            <person name="Girao M."/>
            <person name="Carvalho M.F."/>
        </authorList>
    </citation>
    <scope>NUCLEOTIDE SEQUENCE [LARGE SCALE GENOMIC DNA]</scope>
    <source>
        <strain evidence="1 2">66/93</strain>
    </source>
</reference>
<sequence length="203" mass="22455">MQGVFGGMLSVRPGGAGWRWIMEYLAQVISMAGGADSGIVSEFSEIQTVAGRDLPEDYKRLVSACGPLASTDRQLSIYDLSDRVGGVAQEFEELMGPIAYYADFFDYINIESKDGEKFVDSEVFLKADPRSIIPIGTFFNDHLALFCEPETGSWSVMVVAGSYWVQYEVGISEFLFKVFDGDVELPRSDGWPGAEVRLEIDID</sequence>
<proteinExistence type="predicted"/>
<dbReference type="EMBL" id="JAUUCC010000112">
    <property type="protein sequence ID" value="MEE2054462.1"/>
    <property type="molecule type" value="Genomic_DNA"/>
</dbReference>
<organism evidence="1 2">
    <name type="scientific">Nocardiopsis tropica</name>
    <dbReference type="NCBI Taxonomy" id="109330"/>
    <lineage>
        <taxon>Bacteria</taxon>
        <taxon>Bacillati</taxon>
        <taxon>Actinomycetota</taxon>
        <taxon>Actinomycetes</taxon>
        <taxon>Streptosporangiales</taxon>
        <taxon>Nocardiopsidaceae</taxon>
        <taxon>Nocardiopsis</taxon>
    </lineage>
</organism>
<evidence type="ECO:0008006" key="3">
    <source>
        <dbReference type="Google" id="ProtNLM"/>
    </source>
</evidence>
<evidence type="ECO:0000313" key="2">
    <source>
        <dbReference type="Proteomes" id="UP001348641"/>
    </source>
</evidence>
<dbReference type="Proteomes" id="UP001348641">
    <property type="component" value="Unassembled WGS sequence"/>
</dbReference>
<protein>
    <recommendedName>
        <fullName evidence="3">SMI1/KNR4 family protein</fullName>
    </recommendedName>
</protein>
<gene>
    <name evidence="1" type="ORF">Q8A49_28605</name>
</gene>